<reference evidence="2" key="1">
    <citation type="submission" date="2025-08" db="UniProtKB">
        <authorList>
            <consortium name="Ensembl"/>
        </authorList>
    </citation>
    <scope>IDENTIFICATION</scope>
</reference>
<name>A0A8C6Z968_NOTPE</name>
<dbReference type="GO" id="GO:0051301">
    <property type="term" value="P:cell division"/>
    <property type="evidence" value="ECO:0007669"/>
    <property type="project" value="InterPro"/>
</dbReference>
<feature type="region of interest" description="Disordered" evidence="1">
    <location>
        <begin position="214"/>
        <end position="240"/>
    </location>
</feature>
<feature type="region of interest" description="Disordered" evidence="1">
    <location>
        <begin position="1"/>
        <end position="52"/>
    </location>
</feature>
<proteinExistence type="predicted"/>
<evidence type="ECO:0000313" key="3">
    <source>
        <dbReference type="Proteomes" id="UP000694420"/>
    </source>
</evidence>
<dbReference type="Ensembl" id="ENSNPET00000009100.1">
    <property type="protein sequence ID" value="ENSNPEP00000008876.1"/>
    <property type="gene ID" value="ENSNPEG00000006674.1"/>
</dbReference>
<dbReference type="GO" id="GO:0007059">
    <property type="term" value="P:chromosome segregation"/>
    <property type="evidence" value="ECO:0007669"/>
    <property type="project" value="InterPro"/>
</dbReference>
<organism evidence="2 3">
    <name type="scientific">Nothoprocta perdicaria</name>
    <name type="common">Chilean tinamou</name>
    <name type="synonym">Crypturus perdicarius</name>
    <dbReference type="NCBI Taxonomy" id="30464"/>
    <lineage>
        <taxon>Eukaryota</taxon>
        <taxon>Metazoa</taxon>
        <taxon>Chordata</taxon>
        <taxon>Craniata</taxon>
        <taxon>Vertebrata</taxon>
        <taxon>Euteleostomi</taxon>
        <taxon>Archelosauria</taxon>
        <taxon>Archosauria</taxon>
        <taxon>Dinosauria</taxon>
        <taxon>Saurischia</taxon>
        <taxon>Theropoda</taxon>
        <taxon>Coelurosauria</taxon>
        <taxon>Aves</taxon>
        <taxon>Palaeognathae</taxon>
        <taxon>Tinamiformes</taxon>
        <taxon>Tinamidae</taxon>
        <taxon>Nothoprocta</taxon>
    </lineage>
</organism>
<dbReference type="AlphaFoldDB" id="A0A8C6Z968"/>
<reference evidence="2" key="2">
    <citation type="submission" date="2025-09" db="UniProtKB">
        <authorList>
            <consortium name="Ensembl"/>
        </authorList>
    </citation>
    <scope>IDENTIFICATION</scope>
</reference>
<feature type="region of interest" description="Disordered" evidence="1">
    <location>
        <begin position="265"/>
        <end position="299"/>
    </location>
</feature>
<evidence type="ECO:0000313" key="2">
    <source>
        <dbReference type="Ensembl" id="ENSNPEP00000008876.1"/>
    </source>
</evidence>
<keyword evidence="3" id="KW-1185">Reference proteome</keyword>
<dbReference type="GO" id="GO:0000444">
    <property type="term" value="C:MIS12/MIND type complex"/>
    <property type="evidence" value="ECO:0007669"/>
    <property type="project" value="InterPro"/>
</dbReference>
<dbReference type="InterPro" id="IPR013218">
    <property type="entry name" value="Dsn1/Mis13"/>
</dbReference>
<sequence length="299" mass="32603">ASSRPKAGGAQRKRAQRSPSRERISPCKRSCGKDQAPTGSDSAPRPFSSGPRARHHWWRRWSLKGTTCRKSLPPFHEDIAGKRCPSLPCSSQAARVIICKRKAWHSLTHAPRSLIFCRFTTELQSWDLLLLEYQQTAENMSRRLEECKLKGGNVEPESYLGSSQAEVVLSKPDYQKILDDQRELERIFWGKKTFSTVGQLLRAIVDTGTESLQNVSGTLGKRRPGAEPPRSGAPAPPSQPLWSLAAARTFRRMERSPVRRLLAPSAVAPSVAPSAGPSVAAPSASPSAVAPSAAAPPDA</sequence>
<dbReference type="Proteomes" id="UP000694420">
    <property type="component" value="Unplaced"/>
</dbReference>
<evidence type="ECO:0000256" key="1">
    <source>
        <dbReference type="SAM" id="MobiDB-lite"/>
    </source>
</evidence>
<dbReference type="PANTHER" id="PTHR14778:SF2">
    <property type="entry name" value="KINETOCHORE-ASSOCIATED PROTEIN DSN1 HOMOLOG"/>
    <property type="match status" value="1"/>
</dbReference>
<protein>
    <submittedName>
        <fullName evidence="2">Uncharacterized protein</fullName>
    </submittedName>
</protein>
<dbReference type="PANTHER" id="PTHR14778">
    <property type="entry name" value="KINETOCHORE-ASSOCIATED PROTEIN DSN1 HOMOLOG"/>
    <property type="match status" value="1"/>
</dbReference>
<accession>A0A8C6Z968</accession>